<proteinExistence type="predicted"/>
<evidence type="ECO:0000313" key="2">
    <source>
        <dbReference type="EMBL" id="VDO05737.1"/>
    </source>
</evidence>
<organism evidence="4">
    <name type="scientific">Rodentolepis nana</name>
    <name type="common">Dwarf tapeworm</name>
    <name type="synonym">Hymenolepis nana</name>
    <dbReference type="NCBI Taxonomy" id="102285"/>
    <lineage>
        <taxon>Eukaryota</taxon>
        <taxon>Metazoa</taxon>
        <taxon>Spiralia</taxon>
        <taxon>Lophotrochozoa</taxon>
        <taxon>Platyhelminthes</taxon>
        <taxon>Cestoda</taxon>
        <taxon>Eucestoda</taxon>
        <taxon>Cyclophyllidea</taxon>
        <taxon>Hymenolepididae</taxon>
        <taxon>Rodentolepis</taxon>
    </lineage>
</organism>
<evidence type="ECO:0000256" key="1">
    <source>
        <dbReference type="SAM" id="MobiDB-lite"/>
    </source>
</evidence>
<gene>
    <name evidence="2" type="ORF">HNAJ_LOCUS9315</name>
</gene>
<dbReference type="STRING" id="102285.A0A158QIG3"/>
<dbReference type="WBParaSite" id="HNAJ_0000932001-mRNA-1">
    <property type="protein sequence ID" value="HNAJ_0000932001-mRNA-1"/>
    <property type="gene ID" value="HNAJ_0000932001"/>
</dbReference>
<accession>A0A158QIG3</accession>
<dbReference type="EMBL" id="UZAE01012568">
    <property type="protein sequence ID" value="VDO05737.1"/>
    <property type="molecule type" value="Genomic_DNA"/>
</dbReference>
<keyword evidence="3" id="KW-1185">Reference proteome</keyword>
<dbReference type="Proteomes" id="UP000278807">
    <property type="component" value="Unassembled WGS sequence"/>
</dbReference>
<evidence type="ECO:0000313" key="3">
    <source>
        <dbReference type="Proteomes" id="UP000278807"/>
    </source>
</evidence>
<dbReference type="AlphaFoldDB" id="A0A158QIG3"/>
<evidence type="ECO:0000313" key="4">
    <source>
        <dbReference type="WBParaSite" id="HNAJ_0000932001-mRNA-1"/>
    </source>
</evidence>
<sequence length="628" mass="69943">MNSLESLSQTSYLSLARNLVGCNEWDQISRLYDLCVPKDTKAGFDLDGDRQCAIISLGIYLVESDLTFIDKILPLLLNVQKILYKCSMPPTEPHSRKCKRLPDSENFAFCLSSILTQVAVSHPPSFDKIITIILDSAQCLISSLEDSYQQLIEPFQSLTNMIRQKMGGVVPVSYPPESNLITSSQWSCIARVCTFLAPSLLGLLRGLGRAFHPDSCHPSIVSALFPPPLTITKILNTFPDQPDFGQIYKFMPEFRSIIPQSLANKLERSKGHSHEASGPCGHFTCEACGKPRVSEDGEVASCITEESSSLSENSGQNHHVRSFVPCPHKKRPPCRNGSGQSWLSRQGSEYLLGNVASVYGSRLPHRAVLATEEAYDCEDFVMATFSANHIKVILKMATVFLQERLNKWFDALAALYWRRRQRGIGYPYRSFSCCFRLCYLLLFRDIIQNKHQKFNDKLISTVQNIIEDIFSTNQDEQNEIAADLSSHLTRKASTLNRPRDTSRGGWEEKTRKFSLGGADEVFDETTLGTLDSPFEQNDQTLLPDGYSSQNRAIDNENSTDGARSNTLSVNGSGGIAAISVVSTNSQIDYDAVVTRLFDFELVTASLAACLQILTQITSEYKGKLCLKV</sequence>
<dbReference type="OrthoDB" id="6158733at2759"/>
<feature type="region of interest" description="Disordered" evidence="1">
    <location>
        <begin position="543"/>
        <end position="564"/>
    </location>
</feature>
<reference evidence="2 3" key="2">
    <citation type="submission" date="2018-11" db="EMBL/GenBank/DDBJ databases">
        <authorList>
            <consortium name="Pathogen Informatics"/>
        </authorList>
    </citation>
    <scope>NUCLEOTIDE SEQUENCE [LARGE SCALE GENOMIC DNA]</scope>
</reference>
<protein>
    <submittedName>
        <fullName evidence="4">Phosphatidylinositol 4-kinase alpha</fullName>
    </submittedName>
</protein>
<name>A0A158QIG3_RODNA</name>
<reference evidence="4" key="1">
    <citation type="submission" date="2016-04" db="UniProtKB">
        <authorList>
            <consortium name="WormBaseParasite"/>
        </authorList>
    </citation>
    <scope>IDENTIFICATION</scope>
</reference>